<dbReference type="VEuPathDB" id="FungiDB:PYU1_G006503"/>
<dbReference type="eggNOG" id="ENOG502RZ8K">
    <property type="taxonomic scope" value="Eukaryota"/>
</dbReference>
<dbReference type="EMBL" id="GL376604">
    <property type="status" value="NOT_ANNOTATED_CDS"/>
    <property type="molecule type" value="Genomic_DNA"/>
</dbReference>
<dbReference type="HOGENOM" id="CLU_039247_0_0_1"/>
<feature type="region of interest" description="Disordered" evidence="1">
    <location>
        <begin position="557"/>
        <end position="594"/>
    </location>
</feature>
<reference evidence="3" key="2">
    <citation type="submission" date="2010-04" db="EMBL/GenBank/DDBJ databases">
        <authorList>
            <person name="Buell R."/>
            <person name="Hamilton J."/>
            <person name="Hostetler J."/>
        </authorList>
    </citation>
    <scope>NUCLEOTIDE SEQUENCE [LARGE SCALE GENOMIC DNA]</scope>
    <source>
        <strain evidence="3">DAOM:BR144</strain>
    </source>
</reference>
<accession>K3WNH3</accession>
<sequence length="609" mass="66917">MVRIWAPQRFAVGTRVANPLEGRTGHIDAYDADTGVYSLLFHDGHREECDEASAEKFVIKTPPTASDTAAASSSSSSDAVGDGGSTEDPYKLIGAEIPKTATSYNDQKIVLLGYVSSYFDDVKKYRVGFSDGTVQELSVEDAKNQVEAHLKAQAAAKEQENSEKKKRKKRENEDEHGDKPKKKYKKHVAEHETESNKEKDNGGGHEEEVQLNCMKYPSRTAAYTIIRKVLCVILAQNAIKKMRTEKQIAVLNNEDIKPKRALENFAEAGGLTCLQKVLVIWMRNPQTHPGVLLILKVLATLPGVTSDLVLQSNIGRTLRGIANACQTMGHVDQVLGDLAEWIIRSWKRNVIQKGLNMSTKDMIKENSSELLRSASVPLLYVPPPPTSEKHMTEKQVMTNHLRRLLTATVTEKDAEEDDEEEEIILPRFNSLGSEDARRPRRQAILIDSLASRINREHDEGLKIHQQRLEAEAKAQAEAATAGGGGEAGESGATAGGIVPGTILGRAKSIWDADGKDEVAIGRLKFGRPQILQFNRNIAVVNLMATARTRIFAKQQTMGLGDDNGGLDNDDEDDVPIAELPLPNKTAAPKKSILKTSDEEVIPASQVKWA</sequence>
<keyword evidence="3" id="KW-1185">Reference proteome</keyword>
<proteinExistence type="predicted"/>
<evidence type="ECO:0000313" key="3">
    <source>
        <dbReference type="Proteomes" id="UP000019132"/>
    </source>
</evidence>
<protein>
    <submittedName>
        <fullName evidence="2">Uncharacterized protein</fullName>
    </submittedName>
</protein>
<evidence type="ECO:0000313" key="2">
    <source>
        <dbReference type="EnsemblProtists" id="PYU1_T006515"/>
    </source>
</evidence>
<feature type="compositionally biased region" description="Basic and acidic residues" evidence="1">
    <location>
        <begin position="187"/>
        <end position="206"/>
    </location>
</feature>
<name>K3WNH3_GLOUD</name>
<feature type="compositionally biased region" description="Gly residues" evidence="1">
    <location>
        <begin position="481"/>
        <end position="493"/>
    </location>
</feature>
<dbReference type="EnsemblProtists" id="PYU1_T006515">
    <property type="protein sequence ID" value="PYU1_T006515"/>
    <property type="gene ID" value="PYU1_G006503"/>
</dbReference>
<evidence type="ECO:0000256" key="1">
    <source>
        <dbReference type="SAM" id="MobiDB-lite"/>
    </source>
</evidence>
<dbReference type="Proteomes" id="UP000019132">
    <property type="component" value="Unassembled WGS sequence"/>
</dbReference>
<feature type="region of interest" description="Disordered" evidence="1">
    <location>
        <begin position="472"/>
        <end position="493"/>
    </location>
</feature>
<organism evidence="2 3">
    <name type="scientific">Globisporangium ultimum (strain ATCC 200006 / CBS 805.95 / DAOM BR144)</name>
    <name type="common">Pythium ultimum</name>
    <dbReference type="NCBI Taxonomy" id="431595"/>
    <lineage>
        <taxon>Eukaryota</taxon>
        <taxon>Sar</taxon>
        <taxon>Stramenopiles</taxon>
        <taxon>Oomycota</taxon>
        <taxon>Peronosporomycetes</taxon>
        <taxon>Pythiales</taxon>
        <taxon>Pythiaceae</taxon>
        <taxon>Globisporangium</taxon>
    </lineage>
</organism>
<reference evidence="3" key="1">
    <citation type="journal article" date="2010" name="Genome Biol.">
        <title>Genome sequence of the necrotrophic plant pathogen Pythium ultimum reveals original pathogenicity mechanisms and effector repertoire.</title>
        <authorList>
            <person name="Levesque C.A."/>
            <person name="Brouwer H."/>
            <person name="Cano L."/>
            <person name="Hamilton J.P."/>
            <person name="Holt C."/>
            <person name="Huitema E."/>
            <person name="Raffaele S."/>
            <person name="Robideau G.P."/>
            <person name="Thines M."/>
            <person name="Win J."/>
            <person name="Zerillo M.M."/>
            <person name="Beakes G.W."/>
            <person name="Boore J.L."/>
            <person name="Busam D."/>
            <person name="Dumas B."/>
            <person name="Ferriera S."/>
            <person name="Fuerstenberg S.I."/>
            <person name="Gachon C.M."/>
            <person name="Gaulin E."/>
            <person name="Govers F."/>
            <person name="Grenville-Briggs L."/>
            <person name="Horner N."/>
            <person name="Hostetler J."/>
            <person name="Jiang R.H."/>
            <person name="Johnson J."/>
            <person name="Krajaejun T."/>
            <person name="Lin H."/>
            <person name="Meijer H.J."/>
            <person name="Moore B."/>
            <person name="Morris P."/>
            <person name="Phuntmart V."/>
            <person name="Puiu D."/>
            <person name="Shetty J."/>
            <person name="Stajich J.E."/>
            <person name="Tripathy S."/>
            <person name="Wawra S."/>
            <person name="van West P."/>
            <person name="Whitty B.R."/>
            <person name="Coutinho P.M."/>
            <person name="Henrissat B."/>
            <person name="Martin F."/>
            <person name="Thomas P.D."/>
            <person name="Tyler B.M."/>
            <person name="De Vries R.P."/>
            <person name="Kamoun S."/>
            <person name="Yandell M."/>
            <person name="Tisserat N."/>
            <person name="Buell C.R."/>
        </authorList>
    </citation>
    <scope>NUCLEOTIDE SEQUENCE</scope>
    <source>
        <strain evidence="3">DAOM:BR144</strain>
    </source>
</reference>
<reference evidence="2" key="3">
    <citation type="submission" date="2015-02" db="UniProtKB">
        <authorList>
            <consortium name="EnsemblProtists"/>
        </authorList>
    </citation>
    <scope>IDENTIFICATION</scope>
    <source>
        <strain evidence="2">DAOM BR144</strain>
    </source>
</reference>
<feature type="region of interest" description="Disordered" evidence="1">
    <location>
        <begin position="63"/>
        <end position="85"/>
    </location>
</feature>
<feature type="region of interest" description="Disordered" evidence="1">
    <location>
        <begin position="150"/>
        <end position="206"/>
    </location>
</feature>
<dbReference type="AlphaFoldDB" id="K3WNH3"/>
<dbReference type="InParanoid" id="K3WNH3"/>
<dbReference type="OMA" id="QVTQYFP"/>
<feature type="compositionally biased region" description="Low complexity" evidence="1">
    <location>
        <begin position="64"/>
        <end position="80"/>
    </location>
</feature>